<feature type="compositionally biased region" description="Basic residues" evidence="1">
    <location>
        <begin position="202"/>
        <end position="228"/>
    </location>
</feature>
<protein>
    <submittedName>
        <fullName evidence="2">Uncharacterized protein</fullName>
    </submittedName>
</protein>
<evidence type="ECO:0000256" key="1">
    <source>
        <dbReference type="SAM" id="MobiDB-lite"/>
    </source>
</evidence>
<proteinExistence type="predicted"/>
<reference evidence="2 3" key="1">
    <citation type="submission" date="2014-04" db="EMBL/GenBank/DDBJ databases">
        <title>Evolutionary Origins and Diversification of the Mycorrhizal Mutualists.</title>
        <authorList>
            <consortium name="DOE Joint Genome Institute"/>
            <consortium name="Mycorrhizal Genomics Consortium"/>
            <person name="Kohler A."/>
            <person name="Kuo A."/>
            <person name="Nagy L.G."/>
            <person name="Floudas D."/>
            <person name="Copeland A."/>
            <person name="Barry K.W."/>
            <person name="Cichocki N."/>
            <person name="Veneault-Fourrey C."/>
            <person name="LaButti K."/>
            <person name="Lindquist E.A."/>
            <person name="Lipzen A."/>
            <person name="Lundell T."/>
            <person name="Morin E."/>
            <person name="Murat C."/>
            <person name="Riley R."/>
            <person name="Ohm R."/>
            <person name="Sun H."/>
            <person name="Tunlid A."/>
            <person name="Henrissat B."/>
            <person name="Grigoriev I.V."/>
            <person name="Hibbett D.S."/>
            <person name="Martin F."/>
        </authorList>
    </citation>
    <scope>NUCLEOTIDE SEQUENCE [LARGE SCALE GENOMIC DNA]</scope>
    <source>
        <strain evidence="2 3">Koide BX008</strain>
    </source>
</reference>
<feature type="compositionally biased region" description="Basic and acidic residues" evidence="1">
    <location>
        <begin position="34"/>
        <end position="56"/>
    </location>
</feature>
<feature type="compositionally biased region" description="Acidic residues" evidence="1">
    <location>
        <begin position="178"/>
        <end position="197"/>
    </location>
</feature>
<feature type="compositionally biased region" description="Basic and acidic residues" evidence="1">
    <location>
        <begin position="103"/>
        <end position="119"/>
    </location>
</feature>
<feature type="compositionally biased region" description="Basic and acidic residues" evidence="1">
    <location>
        <begin position="229"/>
        <end position="238"/>
    </location>
</feature>
<feature type="region of interest" description="Disordered" evidence="1">
    <location>
        <begin position="524"/>
        <end position="548"/>
    </location>
</feature>
<feature type="region of interest" description="Disordered" evidence="1">
    <location>
        <begin position="1"/>
        <end position="245"/>
    </location>
</feature>
<accession>A0A0C2S021</accession>
<feature type="compositionally biased region" description="Basic and acidic residues" evidence="1">
    <location>
        <begin position="524"/>
        <end position="533"/>
    </location>
</feature>
<keyword evidence="3" id="KW-1185">Reference proteome</keyword>
<dbReference type="AlphaFoldDB" id="A0A0C2S021"/>
<dbReference type="HOGENOM" id="CLU_028193_0_0_1"/>
<dbReference type="EMBL" id="KN818456">
    <property type="protein sequence ID" value="KIL55990.1"/>
    <property type="molecule type" value="Genomic_DNA"/>
</dbReference>
<dbReference type="OrthoDB" id="3014170at2759"/>
<organism evidence="2 3">
    <name type="scientific">Amanita muscaria (strain Koide BX008)</name>
    <dbReference type="NCBI Taxonomy" id="946122"/>
    <lineage>
        <taxon>Eukaryota</taxon>
        <taxon>Fungi</taxon>
        <taxon>Dikarya</taxon>
        <taxon>Basidiomycota</taxon>
        <taxon>Agaricomycotina</taxon>
        <taxon>Agaricomycetes</taxon>
        <taxon>Agaricomycetidae</taxon>
        <taxon>Agaricales</taxon>
        <taxon>Pluteineae</taxon>
        <taxon>Amanitaceae</taxon>
        <taxon>Amanita</taxon>
    </lineage>
</organism>
<dbReference type="Proteomes" id="UP000054549">
    <property type="component" value="Unassembled WGS sequence"/>
</dbReference>
<name>A0A0C2S021_AMAMK</name>
<evidence type="ECO:0000313" key="2">
    <source>
        <dbReference type="EMBL" id="KIL55990.1"/>
    </source>
</evidence>
<sequence length="625" mass="69769">MPPKLALSTPRMSTRPKNKDAHPGLVDLPSPRRQAPESEEQHQKAAEEQAAEEKRCTKSAMKAAQLQDQLRREDQAKVIRRQTERDENTTTDKLATLRIDSASNKEKRNAANAQKDKGIKFVSDNDASDTGTGTLAADRKKRAAAVRAKAKSSASKSICYQSSSGTDGSDFEEKSGESESESAESEDGDESDEDLEETDKKNLKKRKKKSKSKVSPKKKARKNKKKRHADTEAMRETSDATGTPVIINKRKVTEVGDAGGSRKKKKTDEIHGLDPEWQEFAKKYGKAKTNRATGAADDDHMVQFGGMISDGETDEIEAKAMKAMTKSLVKPKTNQYVALQLLLNQRRLNKRALGALAPWDNITVDHVKEIVDEIFGKDTYRVDSKGAWMGLVTACMHNYRNGFAKYAMETVDLLITGNHDQLQSTVEEENITIEEAIANKISDHLQKEPIRPDSELCTFAFHWDKWSPNPAERKGFGLNQLVLRTFALAHLAYLDGIDDFTAEKPVGALIYSMQAIGRALEHWKSGKKSDKKPPPFSSDNFGDKFEDVKGPTGLRGKVQKTRIRKATIFVDTLKDLKKEHWDTIIDEGRVFLQDIRKKVRDRASSATVVEDLVQDPDGGFKLVLN</sequence>
<feature type="compositionally biased region" description="Basic and acidic residues" evidence="1">
    <location>
        <begin position="69"/>
        <end position="90"/>
    </location>
</feature>
<evidence type="ECO:0000313" key="3">
    <source>
        <dbReference type="Proteomes" id="UP000054549"/>
    </source>
</evidence>
<feature type="compositionally biased region" description="Basic residues" evidence="1">
    <location>
        <begin position="139"/>
        <end position="150"/>
    </location>
</feature>
<dbReference type="InParanoid" id="A0A0C2S021"/>
<gene>
    <name evidence="2" type="ORF">M378DRAFT_182088</name>
</gene>